<gene>
    <name evidence="2" type="ORF">PPRIM_AZ9-3.1.T0240038</name>
</gene>
<feature type="region of interest" description="Disordered" evidence="1">
    <location>
        <begin position="87"/>
        <end position="107"/>
    </location>
</feature>
<protein>
    <submittedName>
        <fullName evidence="2">Uncharacterized protein</fullName>
    </submittedName>
</protein>
<sequence length="164" mass="19820">MKKKKVIKKMNWIINISQYQLPQLLYKLKSIIDIIITKVSEQLICQLDIKLSFFNYDEVDEYPVENQKHQSTINLISQIKELTNSSRIQQSKQFKEQKGKEQDEEMILEKDGNPFDRQQIRKVKGKKKNLYKLRNNRIFKKYCTIYDQKNKVNYLWSISSFKFD</sequence>
<keyword evidence="3" id="KW-1185">Reference proteome</keyword>
<dbReference type="AlphaFoldDB" id="A0A8S1KTB2"/>
<reference evidence="2" key="1">
    <citation type="submission" date="2021-01" db="EMBL/GenBank/DDBJ databases">
        <authorList>
            <consortium name="Genoscope - CEA"/>
            <person name="William W."/>
        </authorList>
    </citation>
    <scope>NUCLEOTIDE SEQUENCE</scope>
</reference>
<accession>A0A8S1KTB2</accession>
<evidence type="ECO:0000313" key="3">
    <source>
        <dbReference type="Proteomes" id="UP000688137"/>
    </source>
</evidence>
<feature type="compositionally biased region" description="Basic and acidic residues" evidence="1">
    <location>
        <begin position="93"/>
        <end position="107"/>
    </location>
</feature>
<evidence type="ECO:0000313" key="2">
    <source>
        <dbReference type="EMBL" id="CAD8055936.1"/>
    </source>
</evidence>
<dbReference type="Proteomes" id="UP000688137">
    <property type="component" value="Unassembled WGS sequence"/>
</dbReference>
<organism evidence="2 3">
    <name type="scientific">Paramecium primaurelia</name>
    <dbReference type="NCBI Taxonomy" id="5886"/>
    <lineage>
        <taxon>Eukaryota</taxon>
        <taxon>Sar</taxon>
        <taxon>Alveolata</taxon>
        <taxon>Ciliophora</taxon>
        <taxon>Intramacronucleata</taxon>
        <taxon>Oligohymenophorea</taxon>
        <taxon>Peniculida</taxon>
        <taxon>Parameciidae</taxon>
        <taxon>Paramecium</taxon>
    </lineage>
</organism>
<dbReference type="EMBL" id="CAJJDM010000022">
    <property type="protein sequence ID" value="CAD8055936.1"/>
    <property type="molecule type" value="Genomic_DNA"/>
</dbReference>
<comment type="caution">
    <text evidence="2">The sequence shown here is derived from an EMBL/GenBank/DDBJ whole genome shotgun (WGS) entry which is preliminary data.</text>
</comment>
<proteinExistence type="predicted"/>
<name>A0A8S1KTB2_PARPR</name>
<evidence type="ECO:0000256" key="1">
    <source>
        <dbReference type="SAM" id="MobiDB-lite"/>
    </source>
</evidence>